<evidence type="ECO:0000259" key="1">
    <source>
        <dbReference type="Pfam" id="PF13173"/>
    </source>
</evidence>
<dbReference type="OrthoDB" id="9804306at2"/>
<feature type="domain" description="AAA" evidence="1">
    <location>
        <begin position="19"/>
        <end position="149"/>
    </location>
</feature>
<evidence type="ECO:0008006" key="5">
    <source>
        <dbReference type="Google" id="ProtNLM"/>
    </source>
</evidence>
<keyword evidence="4" id="KW-1185">Reference proteome</keyword>
<dbReference type="PATRIC" id="fig|1235794.3.peg.2458"/>
<dbReference type="eggNOG" id="COG1373">
    <property type="taxonomic scope" value="Bacteria"/>
</dbReference>
<dbReference type="Pfam" id="PF13173">
    <property type="entry name" value="AAA_14"/>
    <property type="match status" value="1"/>
</dbReference>
<evidence type="ECO:0000313" key="4">
    <source>
        <dbReference type="Proteomes" id="UP000014204"/>
    </source>
</evidence>
<protein>
    <recommendedName>
        <fullName evidence="5">ATPase</fullName>
    </recommendedName>
</protein>
<dbReference type="SUPFAM" id="SSF52540">
    <property type="entry name" value="P-loop containing nucleoside triphosphate hydrolases"/>
    <property type="match status" value="1"/>
</dbReference>
<dbReference type="AlphaFoldDB" id="R9KUG5"/>
<comment type="caution">
    <text evidence="3">The sequence shown here is derived from an EMBL/GenBank/DDBJ whole genome shotgun (WGS) entry which is preliminary data.</text>
</comment>
<sequence>MHRDIMGKLSQWATRAHRMPLVLCGARQVGKTYVLDQLGETFEHYAYVNLMAEEARALFELGYNAQRVLENISIYTGSPIEPGKTLVVIDEIQEEPKALTLMKAFCEEVPRLHVAAAGSYLGMTHHAGSSFPVGKVEMVDMYPMTLVEFIRASGEEQLADLLRSLDFDRLAIFKDRLERLLRRYYYVGGMPKAVYDFIQGGEDYDAARRVQRQLLANYDSDFSKHIPDDREVERVRLAFDSIPAHLGRENHKFVFGHIAKGARARDFETAIQWIVNSGLATRVHRVDKLALPLKFYRDLSAFKLYLLDVGLLGCAMETEPKDVILSNKALVEYKGALAEQYVCQQLVAGGVDPYYWTSTSGGAELDFVVRYEGEVAPLEVKAEENLRAKSLRMACDHYHLYGYRTSMSSYRRQDWMANIPLWAVGEYFRA</sequence>
<name>R9KUG5_9ACTN</name>
<organism evidence="3 4">
    <name type="scientific">Adlercreutzia caecimuris B7</name>
    <dbReference type="NCBI Taxonomy" id="1235794"/>
    <lineage>
        <taxon>Bacteria</taxon>
        <taxon>Bacillati</taxon>
        <taxon>Actinomycetota</taxon>
        <taxon>Coriobacteriia</taxon>
        <taxon>Eggerthellales</taxon>
        <taxon>Eggerthellaceae</taxon>
        <taxon>Adlercreutzia</taxon>
    </lineage>
</organism>
<gene>
    <name evidence="3" type="ORF">C811_02485</name>
</gene>
<dbReference type="InterPro" id="IPR027417">
    <property type="entry name" value="P-loop_NTPase"/>
</dbReference>
<dbReference type="GeneID" id="82191809"/>
<dbReference type="Pfam" id="PF13635">
    <property type="entry name" value="DUF4143"/>
    <property type="match status" value="1"/>
</dbReference>
<dbReference type="PANTHER" id="PTHR33295:SF7">
    <property type="entry name" value="ATPASE"/>
    <property type="match status" value="1"/>
</dbReference>
<evidence type="ECO:0000313" key="3">
    <source>
        <dbReference type="EMBL" id="EOS50020.1"/>
    </source>
</evidence>
<dbReference type="STRING" id="1235794.C811_02485"/>
<feature type="domain" description="DUF4143" evidence="2">
    <location>
        <begin position="220"/>
        <end position="382"/>
    </location>
</feature>
<dbReference type="HOGENOM" id="CLU_047370_0_0_11"/>
<evidence type="ECO:0000259" key="2">
    <source>
        <dbReference type="Pfam" id="PF13635"/>
    </source>
</evidence>
<dbReference type="PANTHER" id="PTHR33295">
    <property type="entry name" value="ATPASE"/>
    <property type="match status" value="1"/>
</dbReference>
<accession>R9KUG5</accession>
<dbReference type="InterPro" id="IPR025420">
    <property type="entry name" value="DUF4143"/>
</dbReference>
<reference evidence="3 4" key="1">
    <citation type="submission" date="2013-04" db="EMBL/GenBank/DDBJ databases">
        <title>The Genome Sequence of Enterorhabdus caecimuris B7.</title>
        <authorList>
            <consortium name="The Broad Institute Genomics Platform"/>
            <consortium name="The Broad Institute Genome Sequencing Center for Infectious Disease"/>
            <person name="Earl A."/>
            <person name="Xavier R."/>
            <person name="Elson C."/>
            <person name="Duck W."/>
            <person name="Walker B."/>
            <person name="Young S."/>
            <person name="Zeng Q."/>
            <person name="Gargeya S."/>
            <person name="Fitzgerald M."/>
            <person name="Haas B."/>
            <person name="Abouelleil A."/>
            <person name="Allen A.W."/>
            <person name="Alvarado L."/>
            <person name="Arachchi H.M."/>
            <person name="Berlin A.M."/>
            <person name="Chapman S.B."/>
            <person name="Gainer-Dewar J."/>
            <person name="Goldberg J."/>
            <person name="Griggs A."/>
            <person name="Gujja S."/>
            <person name="Hansen M."/>
            <person name="Howarth C."/>
            <person name="Imamovic A."/>
            <person name="Ireland A."/>
            <person name="Larimer J."/>
            <person name="McCowan C."/>
            <person name="Murphy C."/>
            <person name="Pearson M."/>
            <person name="Poon T.W."/>
            <person name="Priest M."/>
            <person name="Roberts A."/>
            <person name="Saif S."/>
            <person name="Shea T."/>
            <person name="Sisk P."/>
            <person name="Sykes S."/>
            <person name="Wortman J."/>
            <person name="Nusbaum C."/>
            <person name="Birren B."/>
        </authorList>
    </citation>
    <scope>NUCLEOTIDE SEQUENCE [LARGE SCALE GENOMIC DNA]</scope>
    <source>
        <strain evidence="3 4">B7</strain>
    </source>
</reference>
<dbReference type="InterPro" id="IPR041682">
    <property type="entry name" value="AAA_14"/>
</dbReference>
<dbReference type="Proteomes" id="UP000014204">
    <property type="component" value="Unassembled WGS sequence"/>
</dbReference>
<proteinExistence type="predicted"/>
<dbReference type="RefSeq" id="WP_016310656.1">
    <property type="nucleotide sequence ID" value="NZ_KE159646.1"/>
</dbReference>
<dbReference type="EMBL" id="ASSY01000010">
    <property type="protein sequence ID" value="EOS50020.1"/>
    <property type="molecule type" value="Genomic_DNA"/>
</dbReference>